<dbReference type="GO" id="GO:0006888">
    <property type="term" value="P:endoplasmic reticulum to Golgi vesicle-mediated transport"/>
    <property type="evidence" value="ECO:0007669"/>
    <property type="project" value="TreeGrafter"/>
</dbReference>
<comment type="similarity">
    <text evidence="3 11">Belongs to the COPE family.</text>
</comment>
<evidence type="ECO:0000313" key="12">
    <source>
        <dbReference type="EMBL" id="PRT53152.1"/>
    </source>
</evidence>
<dbReference type="OrthoDB" id="310217at2759"/>
<dbReference type="RefSeq" id="XP_024663098.1">
    <property type="nucleotide sequence ID" value="XM_024807330.1"/>
</dbReference>
<keyword evidence="8 11" id="KW-0333">Golgi apparatus</keyword>
<dbReference type="PANTHER" id="PTHR10805">
    <property type="entry name" value="COATOMER SUBUNIT EPSILON"/>
    <property type="match status" value="1"/>
</dbReference>
<dbReference type="InterPro" id="IPR006822">
    <property type="entry name" value="Coatomer_esu"/>
</dbReference>
<reference evidence="12 13" key="1">
    <citation type="submission" date="2017-04" db="EMBL/GenBank/DDBJ databases">
        <title>Genome sequencing of [Candida] sorbophila.</title>
        <authorList>
            <person name="Ahn J.O."/>
        </authorList>
    </citation>
    <scope>NUCLEOTIDE SEQUENCE [LARGE SCALE GENOMIC DNA]</scope>
    <source>
        <strain evidence="12 13">DS02</strain>
    </source>
</reference>
<comment type="subcellular location">
    <subcellularLocation>
        <location evidence="2">Cytoplasmic vesicle</location>
        <location evidence="2">COPI-coated vesicle membrane</location>
        <topology evidence="2">Peripheral membrane protein</topology>
        <orientation evidence="2">Cytoplasmic side</orientation>
    </subcellularLocation>
    <subcellularLocation>
        <location evidence="1">Golgi apparatus membrane</location>
        <topology evidence="1">Peripheral membrane protein</topology>
        <orientation evidence="1">Cytoplasmic side</orientation>
    </subcellularLocation>
</comment>
<keyword evidence="4 11" id="KW-0813">Transport</keyword>
<keyword evidence="13" id="KW-1185">Reference proteome</keyword>
<proteinExistence type="inferred from homology"/>
<evidence type="ECO:0000256" key="9">
    <source>
        <dbReference type="ARBA" id="ARBA00023136"/>
    </source>
</evidence>
<comment type="function">
    <text evidence="11">The coatomer is a cytosolic protein complex that binds to dilysine motifs and reversibly associates with Golgi non-clathrin-coated vesicles, which further mediate biosynthetic protein transport from the ER, via the Golgi up to the trans Golgi network. The coatomer complex is required for budding from Golgi membranes, and is essential for the retrograde Golgi-to-ER transport of dilysine-tagged proteins.</text>
</comment>
<sequence>MSFESLEQSFYTGDYKAVIETDLEAIADPEENFKAQLLHARARIADGKAKEVSAALTSSNDSVWALVKVYADSVATGVDGTDKAVDIVESDRDNNYVKLLGGLIFARAGELEKALALLKTHESSLECVLLTVQILLMQGRVEEAVVLVNETRKWANDHLLYNLAEAWTCLFQNKEQVQKTYYIFEELSGSHPTARTYLGETIAQLKLLRFPEASESLRQAVALSPDSDDVLATNIALALIQNEDAQEFRDNLGKTSLPANALREKSELFDRVVQKYQSQMPRA</sequence>
<dbReference type="Gene3D" id="1.25.40.10">
    <property type="entry name" value="Tetratricopeptide repeat domain"/>
    <property type="match status" value="1"/>
</dbReference>
<protein>
    <recommendedName>
        <fullName evidence="11">Coatomer subunit epsilon</fullName>
    </recommendedName>
</protein>
<dbReference type="SUPFAM" id="SSF48452">
    <property type="entry name" value="TPR-like"/>
    <property type="match status" value="1"/>
</dbReference>
<gene>
    <name evidence="12" type="ORF">B9G98_00772</name>
</gene>
<dbReference type="STRING" id="45607.A0A2T0FDS5"/>
<dbReference type="EMBL" id="NDIQ01000001">
    <property type="protein sequence ID" value="PRT53152.1"/>
    <property type="molecule type" value="Genomic_DNA"/>
</dbReference>
<dbReference type="GO" id="GO:0030126">
    <property type="term" value="C:COPI vesicle coat"/>
    <property type="evidence" value="ECO:0007669"/>
    <property type="project" value="TreeGrafter"/>
</dbReference>
<organism evidence="12 13">
    <name type="scientific">Wickerhamiella sorbophila</name>
    <dbReference type="NCBI Taxonomy" id="45607"/>
    <lineage>
        <taxon>Eukaryota</taxon>
        <taxon>Fungi</taxon>
        <taxon>Dikarya</taxon>
        <taxon>Ascomycota</taxon>
        <taxon>Saccharomycotina</taxon>
        <taxon>Dipodascomycetes</taxon>
        <taxon>Dipodascales</taxon>
        <taxon>Trichomonascaceae</taxon>
        <taxon>Wickerhamiella</taxon>
    </lineage>
</organism>
<evidence type="ECO:0000256" key="6">
    <source>
        <dbReference type="ARBA" id="ARBA00022892"/>
    </source>
</evidence>
<evidence type="ECO:0000256" key="2">
    <source>
        <dbReference type="ARBA" id="ARBA00004347"/>
    </source>
</evidence>
<name>A0A2T0FDS5_9ASCO</name>
<dbReference type="PIRSF" id="PIRSF016478">
    <property type="entry name" value="Coatomer_esu"/>
    <property type="match status" value="1"/>
</dbReference>
<keyword evidence="6 11" id="KW-0931">ER-Golgi transport</keyword>
<evidence type="ECO:0000256" key="3">
    <source>
        <dbReference type="ARBA" id="ARBA00008827"/>
    </source>
</evidence>
<evidence type="ECO:0000256" key="10">
    <source>
        <dbReference type="ARBA" id="ARBA00023329"/>
    </source>
</evidence>
<keyword evidence="5 11" id="KW-0963">Cytoplasm</keyword>
<dbReference type="AlphaFoldDB" id="A0A2T0FDS5"/>
<keyword evidence="9 11" id="KW-0472">Membrane</keyword>
<dbReference type="GO" id="GO:0006890">
    <property type="term" value="P:retrograde vesicle-mediated transport, Golgi to endoplasmic reticulum"/>
    <property type="evidence" value="ECO:0007669"/>
    <property type="project" value="UniProtKB-UniRule"/>
</dbReference>
<evidence type="ECO:0000256" key="8">
    <source>
        <dbReference type="ARBA" id="ARBA00023034"/>
    </source>
</evidence>
<evidence type="ECO:0000256" key="5">
    <source>
        <dbReference type="ARBA" id="ARBA00022490"/>
    </source>
</evidence>
<keyword evidence="7 11" id="KW-0653">Protein transport</keyword>
<evidence type="ECO:0000256" key="11">
    <source>
        <dbReference type="PIRNR" id="PIRNR016478"/>
    </source>
</evidence>
<dbReference type="PANTHER" id="PTHR10805:SF0">
    <property type="entry name" value="COATOMER SUBUNIT EPSILON"/>
    <property type="match status" value="1"/>
</dbReference>
<evidence type="ECO:0000256" key="7">
    <source>
        <dbReference type="ARBA" id="ARBA00022927"/>
    </source>
</evidence>
<dbReference type="InterPro" id="IPR011990">
    <property type="entry name" value="TPR-like_helical_dom_sf"/>
</dbReference>
<evidence type="ECO:0000256" key="4">
    <source>
        <dbReference type="ARBA" id="ARBA00022448"/>
    </source>
</evidence>
<comment type="caution">
    <text evidence="12">The sequence shown here is derived from an EMBL/GenBank/DDBJ whole genome shotgun (WGS) entry which is preliminary data.</text>
</comment>
<dbReference type="GeneID" id="36514521"/>
<keyword evidence="10 11" id="KW-0968">Cytoplasmic vesicle</keyword>
<dbReference type="GO" id="GO:0000139">
    <property type="term" value="C:Golgi membrane"/>
    <property type="evidence" value="ECO:0007669"/>
    <property type="project" value="UniProtKB-SubCell"/>
</dbReference>
<dbReference type="GO" id="GO:0006891">
    <property type="term" value="P:intra-Golgi vesicle-mediated transport"/>
    <property type="evidence" value="ECO:0007669"/>
    <property type="project" value="TreeGrafter"/>
</dbReference>
<dbReference type="GO" id="GO:0015031">
    <property type="term" value="P:protein transport"/>
    <property type="evidence" value="ECO:0007669"/>
    <property type="project" value="UniProtKB-UniRule"/>
</dbReference>
<dbReference type="GO" id="GO:0005198">
    <property type="term" value="F:structural molecule activity"/>
    <property type="evidence" value="ECO:0007669"/>
    <property type="project" value="UniProtKB-UniRule"/>
</dbReference>
<evidence type="ECO:0000256" key="1">
    <source>
        <dbReference type="ARBA" id="ARBA00004255"/>
    </source>
</evidence>
<dbReference type="Proteomes" id="UP000238350">
    <property type="component" value="Unassembled WGS sequence"/>
</dbReference>
<dbReference type="Pfam" id="PF04733">
    <property type="entry name" value="Coatomer_E"/>
    <property type="match status" value="1"/>
</dbReference>
<evidence type="ECO:0000313" key="13">
    <source>
        <dbReference type="Proteomes" id="UP000238350"/>
    </source>
</evidence>
<accession>A0A2T0FDS5</accession>